<protein>
    <submittedName>
        <fullName evidence="1">Unnamed protein product</fullName>
    </submittedName>
</protein>
<organism evidence="1 2">
    <name type="scientific">Ambrosiozyma monospora</name>
    <name type="common">Yeast</name>
    <name type="synonym">Endomycopsis monosporus</name>
    <dbReference type="NCBI Taxonomy" id="43982"/>
    <lineage>
        <taxon>Eukaryota</taxon>
        <taxon>Fungi</taxon>
        <taxon>Dikarya</taxon>
        <taxon>Ascomycota</taxon>
        <taxon>Saccharomycotina</taxon>
        <taxon>Pichiomycetes</taxon>
        <taxon>Pichiales</taxon>
        <taxon>Pichiaceae</taxon>
        <taxon>Ambrosiozyma</taxon>
    </lineage>
</organism>
<gene>
    <name evidence="1" type="ORF">Amon02_000410900</name>
</gene>
<evidence type="ECO:0000313" key="2">
    <source>
        <dbReference type="Proteomes" id="UP001165064"/>
    </source>
</evidence>
<proteinExistence type="predicted"/>
<sequence length="138" mass="15245">MIFKLNCKEGCLVLSKYAAIVIFCVVLGRELDLDSLPSGPEPNMPDINIETIVPAGSKGGIKFADDVQVLDVKRVARPELNHVKFEKVVYCGSQKIRGGLSDDAVKDNTSKHVFLKEEAPDEFPEDDIFSDDEYASKL</sequence>
<comment type="caution">
    <text evidence="1">The sequence shown here is derived from an EMBL/GenBank/DDBJ whole genome shotgun (WGS) entry which is preliminary data.</text>
</comment>
<keyword evidence="2" id="KW-1185">Reference proteome</keyword>
<dbReference type="Proteomes" id="UP001165064">
    <property type="component" value="Unassembled WGS sequence"/>
</dbReference>
<name>A0ACB5T2A7_AMBMO</name>
<accession>A0ACB5T2A7</accession>
<dbReference type="EMBL" id="BSXS01002726">
    <property type="protein sequence ID" value="GME79737.1"/>
    <property type="molecule type" value="Genomic_DNA"/>
</dbReference>
<reference evidence="1" key="1">
    <citation type="submission" date="2023-04" db="EMBL/GenBank/DDBJ databases">
        <title>Ambrosiozyma monospora NBRC 10751.</title>
        <authorList>
            <person name="Ichikawa N."/>
            <person name="Sato H."/>
            <person name="Tonouchi N."/>
        </authorList>
    </citation>
    <scope>NUCLEOTIDE SEQUENCE</scope>
    <source>
        <strain evidence="1">NBRC 10751</strain>
    </source>
</reference>
<evidence type="ECO:0000313" key="1">
    <source>
        <dbReference type="EMBL" id="GME79737.1"/>
    </source>
</evidence>